<name>A0AAN7V176_9PEZI</name>
<feature type="region of interest" description="Disordered" evidence="1">
    <location>
        <begin position="1"/>
        <end position="22"/>
    </location>
</feature>
<evidence type="ECO:0000313" key="3">
    <source>
        <dbReference type="Proteomes" id="UP001305414"/>
    </source>
</evidence>
<gene>
    <name evidence="2" type="ORF">RRF57_012998</name>
</gene>
<dbReference type="AlphaFoldDB" id="A0AAN7V176"/>
<proteinExistence type="predicted"/>
<accession>A0AAN7V176</accession>
<dbReference type="EMBL" id="JAWHQM010000104">
    <property type="protein sequence ID" value="KAK5637286.1"/>
    <property type="molecule type" value="Genomic_DNA"/>
</dbReference>
<keyword evidence="3" id="KW-1185">Reference proteome</keyword>
<evidence type="ECO:0000313" key="2">
    <source>
        <dbReference type="EMBL" id="KAK5637286.1"/>
    </source>
</evidence>
<dbReference type="Proteomes" id="UP001305414">
    <property type="component" value="Unassembled WGS sequence"/>
</dbReference>
<protein>
    <submittedName>
        <fullName evidence="2">Uncharacterized protein</fullName>
    </submittedName>
</protein>
<comment type="caution">
    <text evidence="2">The sequence shown here is derived from an EMBL/GenBank/DDBJ whole genome shotgun (WGS) entry which is preliminary data.</text>
</comment>
<evidence type="ECO:0000256" key="1">
    <source>
        <dbReference type="SAM" id="MobiDB-lite"/>
    </source>
</evidence>
<reference evidence="2 3" key="1">
    <citation type="submission" date="2023-10" db="EMBL/GenBank/DDBJ databases">
        <title>Draft genome sequence of Xylaria bambusicola isolate GMP-LS, the root and basal stem rot pathogen of sugarcane in Indonesia.</title>
        <authorList>
            <person name="Selvaraj P."/>
            <person name="Muralishankar V."/>
            <person name="Muruganantham S."/>
            <person name="Sp S."/>
            <person name="Haryani S."/>
            <person name="Lau K.J.X."/>
            <person name="Naqvi N.I."/>
        </authorList>
    </citation>
    <scope>NUCLEOTIDE SEQUENCE [LARGE SCALE GENOMIC DNA]</scope>
    <source>
        <strain evidence="2">GMP-LS</strain>
    </source>
</reference>
<sequence length="236" mass="25529">MEPAVKNNDNPAIPQHPNPRFLMSTASKSSLVQSPISPPPMCICDAETQRFMSSLTQRPNYRSPEMSLMSSLPDMLKMAHALVQHWGDVNGCPNAGLHLDMRTLRTMTEAIGAVLSDYEIAVGLMLLSASTSSSPNCCLNSSDISTGVGEDNLPKAMIGELELELVERAIVVQQAVKHSVLRLAAVLQDIEEEAALATRSGEVESPLRDRCVQELSTRLFRLLGTVNQIGCTGAVD</sequence>
<organism evidence="2 3">
    <name type="scientific">Xylaria bambusicola</name>
    <dbReference type="NCBI Taxonomy" id="326684"/>
    <lineage>
        <taxon>Eukaryota</taxon>
        <taxon>Fungi</taxon>
        <taxon>Dikarya</taxon>
        <taxon>Ascomycota</taxon>
        <taxon>Pezizomycotina</taxon>
        <taxon>Sordariomycetes</taxon>
        <taxon>Xylariomycetidae</taxon>
        <taxon>Xylariales</taxon>
        <taxon>Xylariaceae</taxon>
        <taxon>Xylaria</taxon>
    </lineage>
</organism>